<keyword evidence="2" id="KW-1185">Reference proteome</keyword>
<protein>
    <recommendedName>
        <fullName evidence="3">LGFP repeat-containing protein</fullName>
    </recommendedName>
</protein>
<organism evidence="1 2">
    <name type="scientific">Amnibacterium soli</name>
    <dbReference type="NCBI Taxonomy" id="1282736"/>
    <lineage>
        <taxon>Bacteria</taxon>
        <taxon>Bacillati</taxon>
        <taxon>Actinomycetota</taxon>
        <taxon>Actinomycetes</taxon>
        <taxon>Micrococcales</taxon>
        <taxon>Microbacteriaceae</taxon>
        <taxon>Amnibacterium</taxon>
    </lineage>
</organism>
<dbReference type="InterPro" id="IPR013207">
    <property type="entry name" value="LGFP"/>
</dbReference>
<evidence type="ECO:0000313" key="2">
    <source>
        <dbReference type="Proteomes" id="UP001500121"/>
    </source>
</evidence>
<dbReference type="RefSeq" id="WP_345481983.1">
    <property type="nucleotide sequence ID" value="NZ_BAABLP010000006.1"/>
</dbReference>
<sequence length="666" mass="68885">MSATRRTRTRIRRAIAVVVGVGLVVAGVGIAAVNEQSAKAAQAASVLDGFDPANIIDDAVMFNGATMTAAQIQSFLNAKQPSCASGATCLKSVQVDMPRMTANLMCKAMPAQASATAAQVIAAVGKACNVSPQVILVMLQKEQTLVTGRMPYSGESVSLIYRKATGLGCPDTAACDPNKYGLFNQLYGVAYWLVRYTTPPGTTGAGWTSYSWFPVGRPAGILYNPNATCGAKTVTIKNKATASLYYYTPYVPNTSALSAGWGIGNSCSAYGNRNFYLYFTTWFGSTHYVVTGAINTYWSKNKSAYGDPAGNAVKVSANGGGSYQRFAKGTIYTSDAGTFGLTGSTASKYTATGGPSGALGWPRKALIVRKGVQGGTAQSFQKGTIYVSSAGTAAVLAPVYAKYGSTGYEGGALGWPTADAVKSSASGGATWQSFQGGRIVVAGSKSTVLTGSVLSMWIARKAERGTLGWPVTDASTITAHGRKGVVQTFQSGTITVQGKVRTVTGATGSNYVFHGGPTGTLGWPTGSSLHASANGGGWYQHFQGGDVFWNAKTGSHALYTGSMLKLFDARGGASGTLGWLRSSGKDKGGIGGAVAVFQNGRIYSSKAGTKAVLGDILARYLAKGGTKSVLGWPTSNAYGKGGATVQDFQHGRITWTKAGGAKATRS</sequence>
<dbReference type="EMBL" id="BAABLP010000006">
    <property type="protein sequence ID" value="GAA4753949.1"/>
    <property type="molecule type" value="Genomic_DNA"/>
</dbReference>
<evidence type="ECO:0000313" key="1">
    <source>
        <dbReference type="EMBL" id="GAA4753949.1"/>
    </source>
</evidence>
<dbReference type="Pfam" id="PF08310">
    <property type="entry name" value="LGFP"/>
    <property type="match status" value="6"/>
</dbReference>
<proteinExistence type="predicted"/>
<evidence type="ECO:0008006" key="3">
    <source>
        <dbReference type="Google" id="ProtNLM"/>
    </source>
</evidence>
<gene>
    <name evidence="1" type="ORF">GCM10025783_28610</name>
</gene>
<reference evidence="2" key="1">
    <citation type="journal article" date="2019" name="Int. J. Syst. Evol. Microbiol.">
        <title>The Global Catalogue of Microorganisms (GCM) 10K type strain sequencing project: providing services to taxonomists for standard genome sequencing and annotation.</title>
        <authorList>
            <consortium name="The Broad Institute Genomics Platform"/>
            <consortium name="The Broad Institute Genome Sequencing Center for Infectious Disease"/>
            <person name="Wu L."/>
            <person name="Ma J."/>
        </authorList>
    </citation>
    <scope>NUCLEOTIDE SEQUENCE [LARGE SCALE GENOMIC DNA]</scope>
    <source>
        <strain evidence="2">JCM 19015</strain>
    </source>
</reference>
<dbReference type="Proteomes" id="UP001500121">
    <property type="component" value="Unassembled WGS sequence"/>
</dbReference>
<comment type="caution">
    <text evidence="1">The sequence shown here is derived from an EMBL/GenBank/DDBJ whole genome shotgun (WGS) entry which is preliminary data.</text>
</comment>
<accession>A0ABP8ZE76</accession>
<name>A0ABP8ZE76_9MICO</name>